<protein>
    <submittedName>
        <fullName evidence="1">Uncharacterized protein</fullName>
    </submittedName>
</protein>
<dbReference type="EMBL" id="QKRB01000051">
    <property type="protein sequence ID" value="PZD94676.1"/>
    <property type="molecule type" value="Genomic_DNA"/>
</dbReference>
<name>A0A2W1L5Y0_9BACL</name>
<comment type="caution">
    <text evidence="1">The sequence shown here is derived from an EMBL/GenBank/DDBJ whole genome shotgun (WGS) entry which is preliminary data.</text>
</comment>
<evidence type="ECO:0000313" key="2">
    <source>
        <dbReference type="Proteomes" id="UP000249522"/>
    </source>
</evidence>
<gene>
    <name evidence="1" type="ORF">DNH61_17135</name>
</gene>
<accession>A0A2W1L5Y0</accession>
<organism evidence="1 2">
    <name type="scientific">Paenibacillus sambharensis</name>
    <dbReference type="NCBI Taxonomy" id="1803190"/>
    <lineage>
        <taxon>Bacteria</taxon>
        <taxon>Bacillati</taxon>
        <taxon>Bacillota</taxon>
        <taxon>Bacilli</taxon>
        <taxon>Bacillales</taxon>
        <taxon>Paenibacillaceae</taxon>
        <taxon>Paenibacillus</taxon>
    </lineage>
</organism>
<sequence length="173" mass="17571">MTKTIGIFAKQEQVIGALEDLERAGFKPEEIKVLAKDHEGSRLVESETDVHVDELNDLTDARGGRGDSIGGIIPAGAAPAAAAGGGGGYTGGTGYASYNGVAYPAGVLAFGSFAGDDGGMKSALKDLGLNGKEAEVCRDAIRDGGFAVVAETDNSYGGDAEALLRNHGAQEIL</sequence>
<evidence type="ECO:0000313" key="1">
    <source>
        <dbReference type="EMBL" id="PZD94676.1"/>
    </source>
</evidence>
<reference evidence="1 2" key="1">
    <citation type="submission" date="2018-06" db="EMBL/GenBank/DDBJ databases">
        <title>Paenibacillus imtechensis sp. nov.</title>
        <authorList>
            <person name="Pinnaka A.K."/>
            <person name="Singh H."/>
            <person name="Kaur M."/>
        </authorList>
    </citation>
    <scope>NUCLEOTIDE SEQUENCE [LARGE SCALE GENOMIC DNA]</scope>
    <source>
        <strain evidence="1 2">SMB1</strain>
    </source>
</reference>
<dbReference type="OrthoDB" id="2680195at2"/>
<dbReference type="AlphaFoldDB" id="A0A2W1L5Y0"/>
<dbReference type="RefSeq" id="WP_111147897.1">
    <property type="nucleotide sequence ID" value="NZ_QKRB01000051.1"/>
</dbReference>
<keyword evidence="2" id="KW-1185">Reference proteome</keyword>
<dbReference type="Proteomes" id="UP000249522">
    <property type="component" value="Unassembled WGS sequence"/>
</dbReference>
<proteinExistence type="predicted"/>